<keyword evidence="1" id="KW-0812">Transmembrane</keyword>
<keyword evidence="1" id="KW-1133">Transmembrane helix</keyword>
<reference evidence="2" key="2">
    <citation type="journal article" date="2015" name="Data Brief">
        <title>Shoot transcriptome of the giant reed, Arundo donax.</title>
        <authorList>
            <person name="Barrero R.A."/>
            <person name="Guerrero F.D."/>
            <person name="Moolhuijzen P."/>
            <person name="Goolsby J.A."/>
            <person name="Tidwell J."/>
            <person name="Bellgard S.E."/>
            <person name="Bellgard M.I."/>
        </authorList>
    </citation>
    <scope>NUCLEOTIDE SEQUENCE</scope>
    <source>
        <tissue evidence="2">Shoot tissue taken approximately 20 cm above the soil surface</tissue>
    </source>
</reference>
<accession>A0A0A9GKX1</accession>
<feature type="transmembrane region" description="Helical" evidence="1">
    <location>
        <begin position="26"/>
        <end position="43"/>
    </location>
</feature>
<organism evidence="2">
    <name type="scientific">Arundo donax</name>
    <name type="common">Giant reed</name>
    <name type="synonym">Donax arundinaceus</name>
    <dbReference type="NCBI Taxonomy" id="35708"/>
    <lineage>
        <taxon>Eukaryota</taxon>
        <taxon>Viridiplantae</taxon>
        <taxon>Streptophyta</taxon>
        <taxon>Embryophyta</taxon>
        <taxon>Tracheophyta</taxon>
        <taxon>Spermatophyta</taxon>
        <taxon>Magnoliopsida</taxon>
        <taxon>Liliopsida</taxon>
        <taxon>Poales</taxon>
        <taxon>Poaceae</taxon>
        <taxon>PACMAD clade</taxon>
        <taxon>Arundinoideae</taxon>
        <taxon>Arundineae</taxon>
        <taxon>Arundo</taxon>
    </lineage>
</organism>
<proteinExistence type="predicted"/>
<sequence>MLILVRFQIIYYCSNSHRERERERRFVTILILCLLAFSTNHYSSAKTTV</sequence>
<reference evidence="2" key="1">
    <citation type="submission" date="2014-09" db="EMBL/GenBank/DDBJ databases">
        <authorList>
            <person name="Magalhaes I.L.F."/>
            <person name="Oliveira U."/>
            <person name="Santos F.R."/>
            <person name="Vidigal T.H.D.A."/>
            <person name="Brescovit A.D."/>
            <person name="Santos A.J."/>
        </authorList>
    </citation>
    <scope>NUCLEOTIDE SEQUENCE</scope>
    <source>
        <tissue evidence="2">Shoot tissue taken approximately 20 cm above the soil surface</tissue>
    </source>
</reference>
<name>A0A0A9GKX1_ARUDO</name>
<dbReference type="AlphaFoldDB" id="A0A0A9GKX1"/>
<evidence type="ECO:0000313" key="2">
    <source>
        <dbReference type="EMBL" id="JAE23186.1"/>
    </source>
</evidence>
<keyword evidence="1" id="KW-0472">Membrane</keyword>
<protein>
    <submittedName>
        <fullName evidence="2">Uncharacterized protein</fullName>
    </submittedName>
</protein>
<evidence type="ECO:0000256" key="1">
    <source>
        <dbReference type="SAM" id="Phobius"/>
    </source>
</evidence>
<dbReference type="EMBL" id="GBRH01174710">
    <property type="protein sequence ID" value="JAE23186.1"/>
    <property type="molecule type" value="Transcribed_RNA"/>
</dbReference>